<evidence type="ECO:0000256" key="9">
    <source>
        <dbReference type="ARBA" id="ARBA00022989"/>
    </source>
</evidence>
<feature type="transmembrane region" description="Helical" evidence="14">
    <location>
        <begin position="532"/>
        <end position="557"/>
    </location>
</feature>
<dbReference type="InterPro" id="IPR025857">
    <property type="entry name" value="MacB_PCD"/>
</dbReference>
<keyword evidence="7" id="KW-0067">ATP-binding</keyword>
<keyword evidence="2" id="KW-0813">Transport</keyword>
<keyword evidence="3" id="KW-1003">Cell membrane</keyword>
<evidence type="ECO:0000313" key="17">
    <source>
        <dbReference type="Proteomes" id="UP000307956"/>
    </source>
</evidence>
<dbReference type="GO" id="GO:0098796">
    <property type="term" value="C:membrane protein complex"/>
    <property type="evidence" value="ECO:0007669"/>
    <property type="project" value="UniProtKB-ARBA"/>
</dbReference>
<organism evidence="16 17">
    <name type="scientific">Pseudothauera rhizosphaerae</name>
    <dbReference type="NCBI Taxonomy" id="2565932"/>
    <lineage>
        <taxon>Bacteria</taxon>
        <taxon>Pseudomonadati</taxon>
        <taxon>Pseudomonadota</taxon>
        <taxon>Betaproteobacteria</taxon>
        <taxon>Rhodocyclales</taxon>
        <taxon>Zoogloeaceae</taxon>
        <taxon>Pseudothauera</taxon>
    </lineage>
</organism>
<evidence type="ECO:0000256" key="1">
    <source>
        <dbReference type="ARBA" id="ARBA00004429"/>
    </source>
</evidence>
<feature type="transmembrane region" description="Helical" evidence="14">
    <location>
        <begin position="616"/>
        <end position="638"/>
    </location>
</feature>
<dbReference type="InterPro" id="IPR017871">
    <property type="entry name" value="ABC_transporter-like_CS"/>
</dbReference>
<evidence type="ECO:0000256" key="13">
    <source>
        <dbReference type="ARBA" id="ARBA00041199"/>
    </source>
</evidence>
<dbReference type="Pfam" id="PF12704">
    <property type="entry name" value="MacB_PCD"/>
    <property type="match status" value="1"/>
</dbReference>
<dbReference type="Pfam" id="PF02687">
    <property type="entry name" value="FtsX"/>
    <property type="match status" value="1"/>
</dbReference>
<keyword evidence="8" id="KW-1278">Translocase</keyword>
<keyword evidence="9 14" id="KW-1133">Transmembrane helix</keyword>
<comment type="similarity">
    <text evidence="12">Belongs to the ABC transporter superfamily. Macrolide exporter (TC 3.A.1.122) family.</text>
</comment>
<keyword evidence="10 14" id="KW-0472">Membrane</keyword>
<evidence type="ECO:0000256" key="14">
    <source>
        <dbReference type="SAM" id="Phobius"/>
    </source>
</evidence>
<comment type="caution">
    <text evidence="16">The sequence shown here is derived from an EMBL/GenBank/DDBJ whole genome shotgun (WGS) entry which is preliminary data.</text>
</comment>
<evidence type="ECO:0000313" key="16">
    <source>
        <dbReference type="EMBL" id="THF62607.1"/>
    </source>
</evidence>
<dbReference type="PROSITE" id="PS50893">
    <property type="entry name" value="ABC_TRANSPORTER_2"/>
    <property type="match status" value="1"/>
</dbReference>
<dbReference type="FunFam" id="3.40.50.300:FF:000032">
    <property type="entry name" value="Export ABC transporter ATP-binding protein"/>
    <property type="match status" value="1"/>
</dbReference>
<keyword evidence="11" id="KW-0046">Antibiotic resistance</keyword>
<keyword evidence="4" id="KW-0997">Cell inner membrane</keyword>
<feature type="transmembrane region" description="Helical" evidence="14">
    <location>
        <begin position="585"/>
        <end position="610"/>
    </location>
</feature>
<dbReference type="PANTHER" id="PTHR30572:SF14">
    <property type="entry name" value="MACROLIDE EXPORT ATP-BINDING_PERMEASE PROTEIN MACB"/>
    <property type="match status" value="1"/>
</dbReference>
<dbReference type="GO" id="GO:0046677">
    <property type="term" value="P:response to antibiotic"/>
    <property type="evidence" value="ECO:0007669"/>
    <property type="project" value="UniProtKB-KW"/>
</dbReference>
<evidence type="ECO:0000256" key="5">
    <source>
        <dbReference type="ARBA" id="ARBA00022692"/>
    </source>
</evidence>
<accession>A0A4V3WBB4</accession>
<dbReference type="CDD" id="cd03255">
    <property type="entry name" value="ABC_MJ0796_LolCDE_FtsE"/>
    <property type="match status" value="1"/>
</dbReference>
<dbReference type="InterPro" id="IPR003838">
    <property type="entry name" value="ABC3_permease_C"/>
</dbReference>
<keyword evidence="6" id="KW-0547">Nucleotide-binding</keyword>
<evidence type="ECO:0000256" key="8">
    <source>
        <dbReference type="ARBA" id="ARBA00022967"/>
    </source>
</evidence>
<evidence type="ECO:0000256" key="7">
    <source>
        <dbReference type="ARBA" id="ARBA00022840"/>
    </source>
</evidence>
<evidence type="ECO:0000256" key="6">
    <source>
        <dbReference type="ARBA" id="ARBA00022741"/>
    </source>
</evidence>
<evidence type="ECO:0000256" key="12">
    <source>
        <dbReference type="ARBA" id="ARBA00038388"/>
    </source>
</evidence>
<dbReference type="SMART" id="SM00382">
    <property type="entry name" value="AAA"/>
    <property type="match status" value="1"/>
</dbReference>
<dbReference type="AlphaFoldDB" id="A0A4V3WBB4"/>
<dbReference type="Proteomes" id="UP000307956">
    <property type="component" value="Unassembled WGS sequence"/>
</dbReference>
<dbReference type="Pfam" id="PF00005">
    <property type="entry name" value="ABC_tran"/>
    <property type="match status" value="1"/>
</dbReference>
<dbReference type="RefSeq" id="WP_136384161.1">
    <property type="nucleotide sequence ID" value="NZ_SSOD01000004.1"/>
</dbReference>
<evidence type="ECO:0000256" key="11">
    <source>
        <dbReference type="ARBA" id="ARBA00023251"/>
    </source>
</evidence>
<dbReference type="GO" id="GO:0005524">
    <property type="term" value="F:ATP binding"/>
    <property type="evidence" value="ECO:0007669"/>
    <property type="project" value="UniProtKB-KW"/>
</dbReference>
<dbReference type="InterPro" id="IPR003593">
    <property type="entry name" value="AAA+_ATPase"/>
</dbReference>
<dbReference type="PANTHER" id="PTHR30572">
    <property type="entry name" value="MEMBRANE COMPONENT OF TRANSPORTER-RELATED"/>
    <property type="match status" value="1"/>
</dbReference>
<keyword evidence="17" id="KW-1185">Reference proteome</keyword>
<evidence type="ECO:0000256" key="3">
    <source>
        <dbReference type="ARBA" id="ARBA00022475"/>
    </source>
</evidence>
<proteinExistence type="inferred from homology"/>
<dbReference type="SUPFAM" id="SSF52540">
    <property type="entry name" value="P-loop containing nucleoside triphosphate hydrolases"/>
    <property type="match status" value="1"/>
</dbReference>
<feature type="domain" description="ABC transporter" evidence="15">
    <location>
        <begin position="11"/>
        <end position="251"/>
    </location>
</feature>
<keyword evidence="5 14" id="KW-0812">Transmembrane</keyword>
<evidence type="ECO:0000256" key="10">
    <source>
        <dbReference type="ARBA" id="ARBA00023136"/>
    </source>
</evidence>
<name>A0A4V3WBB4_9RHOO</name>
<dbReference type="InterPro" id="IPR050250">
    <property type="entry name" value="Macrolide_Exporter_MacB"/>
</dbReference>
<feature type="transmembrane region" description="Helical" evidence="14">
    <location>
        <begin position="288"/>
        <end position="308"/>
    </location>
</feature>
<dbReference type="InterPro" id="IPR027417">
    <property type="entry name" value="P-loop_NTPase"/>
</dbReference>
<evidence type="ECO:0000256" key="2">
    <source>
        <dbReference type="ARBA" id="ARBA00022448"/>
    </source>
</evidence>
<dbReference type="PROSITE" id="PS00211">
    <property type="entry name" value="ABC_TRANSPORTER_1"/>
    <property type="match status" value="1"/>
</dbReference>
<dbReference type="InterPro" id="IPR003439">
    <property type="entry name" value="ABC_transporter-like_ATP-bd"/>
</dbReference>
<dbReference type="OrthoDB" id="4814201at2"/>
<evidence type="ECO:0000256" key="4">
    <source>
        <dbReference type="ARBA" id="ARBA00022519"/>
    </source>
</evidence>
<gene>
    <name evidence="16" type="primary">macB</name>
    <name evidence="16" type="ORF">E6O51_06510</name>
</gene>
<dbReference type="Gene3D" id="3.40.50.300">
    <property type="entry name" value="P-loop containing nucleotide triphosphate hydrolases"/>
    <property type="match status" value="1"/>
</dbReference>
<sequence length="655" mass="70195">MEDQHQAPPLIELTGLRKSYGGQEGEPSVEILHGIDLTIRAGEFVAIVGASGSGKSTLMHILGCLDRASAGIYRFSGQDISSFAADELAWLRREAFGFVFQGYHLIRTLDASHNVQVPAVYAGTPVESRQERAQALLERLGLGERGGHRPGQLSGGQQQRVSIARALMNGGHVILADEPTGALDSQSGVEVMALLRELADAGHTIILITHDPAVAAQARRVVRISDGRIVEDRGASRPEAAAAPSLDTRHFMAHMAQGVAHGASWLADVREALGSAWKTLWVSRFRTLLTLLGIVIGVASVIVLMAVGRGASEDMLQKMAAFGNTHRMSIRPDTYGTRGLRSVLTEADVRLVREVPNVDIAMPFLTGNAMLRANATDASTALWSMGHEGARLFNWKLARGMFFSAEDEARIATVVVLGKTVSERFFAGQNPVGQYVLLNSVPFRVIGELAETGEPDGDNLVAIPFATASRRVLGTPYPGLIQVKVHDPERISQTVADLTEVLIQSHRVKDFAVANNPARAKQQNEAARQQSLLLALIAGISLVVGGIGIMNIMLMAVKERTREIGIRMATGARQRDIQRQFITEAVMVSVVGGVVGVVIGLIVGVVLIAWDVPVIFSIRAMLLAFGCAVATGLVFGFMPARQAARLDPVVALAGE</sequence>
<dbReference type="InterPro" id="IPR017911">
    <property type="entry name" value="MacB-like_ATP-bd"/>
</dbReference>
<evidence type="ECO:0000259" key="15">
    <source>
        <dbReference type="PROSITE" id="PS50893"/>
    </source>
</evidence>
<dbReference type="EMBL" id="SSOD01000004">
    <property type="protein sequence ID" value="THF62607.1"/>
    <property type="molecule type" value="Genomic_DNA"/>
</dbReference>
<protein>
    <recommendedName>
        <fullName evidence="13">Pyoverdine export ATP-binding/permease protein PvdT</fullName>
    </recommendedName>
</protein>
<dbReference type="GO" id="GO:0022857">
    <property type="term" value="F:transmembrane transporter activity"/>
    <property type="evidence" value="ECO:0007669"/>
    <property type="project" value="TreeGrafter"/>
</dbReference>
<reference evidence="16 17" key="1">
    <citation type="submission" date="2019-04" db="EMBL/GenBank/DDBJ databases">
        <title>Azoarcus rhizosphaerae sp. nov. isolated from rhizosphere of Ficus religiosa.</title>
        <authorList>
            <person name="Lin S.-Y."/>
            <person name="Hameed A."/>
            <person name="Hsu Y.-H."/>
            <person name="Young C.-C."/>
        </authorList>
    </citation>
    <scope>NUCLEOTIDE SEQUENCE [LARGE SCALE GENOMIC DNA]</scope>
    <source>
        <strain evidence="16 17">CC-YHH848</strain>
    </source>
</reference>
<dbReference type="GO" id="GO:0016887">
    <property type="term" value="F:ATP hydrolysis activity"/>
    <property type="evidence" value="ECO:0007669"/>
    <property type="project" value="InterPro"/>
</dbReference>
<comment type="subcellular location">
    <subcellularLocation>
        <location evidence="1">Cell inner membrane</location>
        <topology evidence="1">Multi-pass membrane protein</topology>
    </subcellularLocation>
</comment>
<dbReference type="GO" id="GO:0005886">
    <property type="term" value="C:plasma membrane"/>
    <property type="evidence" value="ECO:0007669"/>
    <property type="project" value="UniProtKB-SubCell"/>
</dbReference>